<keyword evidence="4" id="KW-1185">Reference proteome</keyword>
<dbReference type="Gene3D" id="3.10.450.50">
    <property type="match status" value="1"/>
</dbReference>
<dbReference type="Proteomes" id="UP001447374">
    <property type="component" value="Unassembled WGS sequence"/>
</dbReference>
<evidence type="ECO:0000313" key="3">
    <source>
        <dbReference type="EMBL" id="MER0125211.1"/>
    </source>
</evidence>
<gene>
    <name evidence="3" type="ORF">ABQG75_05595</name>
</gene>
<evidence type="ECO:0000256" key="1">
    <source>
        <dbReference type="SAM" id="SignalP"/>
    </source>
</evidence>
<feature type="chain" id="PRO_5045217019" evidence="1">
    <location>
        <begin position="21"/>
        <end position="169"/>
    </location>
</feature>
<feature type="signal peptide" evidence="1">
    <location>
        <begin position="1"/>
        <end position="20"/>
    </location>
</feature>
<keyword evidence="1" id="KW-0732">Signal</keyword>
<dbReference type="RefSeq" id="WP_349950890.1">
    <property type="nucleotide sequence ID" value="NZ_JBEHGX010000002.1"/>
</dbReference>
<comment type="caution">
    <text evidence="3">The sequence shown here is derived from an EMBL/GenBank/DDBJ whole genome shotgun (WGS) entry which is preliminary data.</text>
</comment>
<dbReference type="Pfam" id="PF12883">
    <property type="entry name" value="DUF3828"/>
    <property type="match status" value="1"/>
</dbReference>
<reference evidence="3 4" key="1">
    <citation type="submission" date="2024-06" db="EMBL/GenBank/DDBJ databases">
        <title>Fanconibacter daqui strain Q02 whole shotgun sequencing project.</title>
        <authorList>
            <person name="Rodrigues J.W.A."/>
            <person name="Viana L.C."/>
            <person name="Vieira E.C."/>
            <person name="Souza F.O.L."/>
            <person name="Alegria O.C."/>
            <person name="Patroca S."/>
            <person name="Cruz A.C.R."/>
            <person name="Nunes A.R.C."/>
        </authorList>
    </citation>
    <scope>NUCLEOTIDE SEQUENCE [LARGE SCALE GENOMIC DNA]</scope>
    <source>
        <strain evidence="3 4">Q02</strain>
    </source>
</reference>
<evidence type="ECO:0000259" key="2">
    <source>
        <dbReference type="Pfam" id="PF12883"/>
    </source>
</evidence>
<accession>A0ABV1PK84</accession>
<dbReference type="InterPro" id="IPR024289">
    <property type="entry name" value="DUF3828"/>
</dbReference>
<dbReference type="PROSITE" id="PS51257">
    <property type="entry name" value="PROKAR_LIPOPROTEIN"/>
    <property type="match status" value="1"/>
</dbReference>
<protein>
    <submittedName>
        <fullName evidence="3">YbjP/YqhG family protein</fullName>
    </submittedName>
</protein>
<organism evidence="3 4">
    <name type="scientific">Franconibacter daqui</name>
    <dbReference type="NCBI Taxonomy" id="2047724"/>
    <lineage>
        <taxon>Bacteria</taxon>
        <taxon>Pseudomonadati</taxon>
        <taxon>Pseudomonadota</taxon>
        <taxon>Gammaproteobacteria</taxon>
        <taxon>Enterobacterales</taxon>
        <taxon>Enterobacteriaceae</taxon>
        <taxon>Franconibacter</taxon>
    </lineage>
</organism>
<name>A0ABV1PK84_9ENTR</name>
<feature type="domain" description="DUF3828" evidence="2">
    <location>
        <begin position="24"/>
        <end position="144"/>
    </location>
</feature>
<proteinExistence type="predicted"/>
<evidence type="ECO:0000313" key="4">
    <source>
        <dbReference type="Proteomes" id="UP001447374"/>
    </source>
</evidence>
<sequence>MMRIMMLALAFMLAACSSGKNDVQSRVAAFYQQHLSHISASDEDKPRSEEAFYRNYVSAETLSRLDKISALHEQEILSADYFSYTQDYAPEWISRLKTGAATDFMGGKVMDVWLGTENNQRMQLRVYLRLEDNVWKIYRVRDITDNYEQPIFNNAAIKRAEAWSAHLND</sequence>
<dbReference type="EMBL" id="JBEHGX010000002">
    <property type="protein sequence ID" value="MER0125211.1"/>
    <property type="molecule type" value="Genomic_DNA"/>
</dbReference>